<reference evidence="3" key="1">
    <citation type="journal article" date="2019" name="Int. J. Syst. Evol. Microbiol.">
        <title>The Global Catalogue of Microorganisms (GCM) 10K type strain sequencing project: providing services to taxonomists for standard genome sequencing and annotation.</title>
        <authorList>
            <consortium name="The Broad Institute Genomics Platform"/>
            <consortium name="The Broad Institute Genome Sequencing Center for Infectious Disease"/>
            <person name="Wu L."/>
            <person name="Ma J."/>
        </authorList>
    </citation>
    <scope>NUCLEOTIDE SEQUENCE [LARGE SCALE GENOMIC DNA]</scope>
    <source>
        <strain evidence="3">CGMCC 4.7289</strain>
    </source>
</reference>
<keyword evidence="1" id="KW-0812">Transmembrane</keyword>
<keyword evidence="3" id="KW-1185">Reference proteome</keyword>
<accession>A0ABV8LZF6</accession>
<evidence type="ECO:0000313" key="2">
    <source>
        <dbReference type="EMBL" id="MFC4135868.1"/>
    </source>
</evidence>
<organism evidence="2 3">
    <name type="scientific">Hamadaea flava</name>
    <dbReference type="NCBI Taxonomy" id="1742688"/>
    <lineage>
        <taxon>Bacteria</taxon>
        <taxon>Bacillati</taxon>
        <taxon>Actinomycetota</taxon>
        <taxon>Actinomycetes</taxon>
        <taxon>Micromonosporales</taxon>
        <taxon>Micromonosporaceae</taxon>
        <taxon>Hamadaea</taxon>
    </lineage>
</organism>
<name>A0ABV8LZF6_9ACTN</name>
<gene>
    <name evidence="2" type="ORF">ACFOZ4_35125</name>
</gene>
<keyword evidence="1" id="KW-1133">Transmembrane helix</keyword>
<sequence>MRQMRPLELRPEAATLRLRRLIASQALHIVLAHDIYQDRDLCSSAMPPCDGRNHASMLDTEMCDRDESGYRPFGGDDMSSTTKKLLWIILAVVLVALVIYGIVALGGGSGGGGGGY</sequence>
<protein>
    <submittedName>
        <fullName evidence="2">Uncharacterized protein</fullName>
    </submittedName>
</protein>
<evidence type="ECO:0000313" key="3">
    <source>
        <dbReference type="Proteomes" id="UP001595816"/>
    </source>
</evidence>
<dbReference type="Proteomes" id="UP001595816">
    <property type="component" value="Unassembled WGS sequence"/>
</dbReference>
<comment type="caution">
    <text evidence="2">The sequence shown here is derived from an EMBL/GenBank/DDBJ whole genome shotgun (WGS) entry which is preliminary data.</text>
</comment>
<evidence type="ECO:0000256" key="1">
    <source>
        <dbReference type="SAM" id="Phobius"/>
    </source>
</evidence>
<feature type="transmembrane region" description="Helical" evidence="1">
    <location>
        <begin position="85"/>
        <end position="106"/>
    </location>
</feature>
<keyword evidence="1" id="KW-0472">Membrane</keyword>
<proteinExistence type="predicted"/>
<dbReference type="EMBL" id="JBHSAY010000027">
    <property type="protein sequence ID" value="MFC4135868.1"/>
    <property type="molecule type" value="Genomic_DNA"/>
</dbReference>